<reference evidence="2" key="1">
    <citation type="submission" date="2021-06" db="EMBL/GenBank/DDBJ databases">
        <authorList>
            <person name="Kallberg Y."/>
            <person name="Tangrot J."/>
            <person name="Rosling A."/>
        </authorList>
    </citation>
    <scope>NUCLEOTIDE SEQUENCE</scope>
    <source>
        <strain evidence="2">FL966</strain>
    </source>
</reference>
<comment type="caution">
    <text evidence="2">The sequence shown here is derived from an EMBL/GenBank/DDBJ whole genome shotgun (WGS) entry which is preliminary data.</text>
</comment>
<dbReference type="AlphaFoldDB" id="A0A9N9G4L1"/>
<gene>
    <name evidence="2" type="ORF">CPELLU_LOCUS6035</name>
</gene>
<feature type="non-terminal residue" evidence="2">
    <location>
        <position position="133"/>
    </location>
</feature>
<dbReference type="Proteomes" id="UP000789759">
    <property type="component" value="Unassembled WGS sequence"/>
</dbReference>
<accession>A0A9N9G4L1</accession>
<evidence type="ECO:0000313" key="2">
    <source>
        <dbReference type="EMBL" id="CAG8579844.1"/>
    </source>
</evidence>
<feature type="signal peptide" evidence="1">
    <location>
        <begin position="1"/>
        <end position="16"/>
    </location>
</feature>
<name>A0A9N9G4L1_9GLOM</name>
<evidence type="ECO:0000313" key="3">
    <source>
        <dbReference type="Proteomes" id="UP000789759"/>
    </source>
</evidence>
<keyword evidence="1" id="KW-0732">Signal</keyword>
<keyword evidence="3" id="KW-1185">Reference proteome</keyword>
<organism evidence="2 3">
    <name type="scientific">Cetraspora pellucida</name>
    <dbReference type="NCBI Taxonomy" id="1433469"/>
    <lineage>
        <taxon>Eukaryota</taxon>
        <taxon>Fungi</taxon>
        <taxon>Fungi incertae sedis</taxon>
        <taxon>Mucoromycota</taxon>
        <taxon>Glomeromycotina</taxon>
        <taxon>Glomeromycetes</taxon>
        <taxon>Diversisporales</taxon>
        <taxon>Gigasporaceae</taxon>
        <taxon>Cetraspora</taxon>
    </lineage>
</organism>
<sequence>FLFLCESLMILIATDSSIPNDVSYDVLYTTENPPLPISSMFLKLSYSIHRKYSLYSHSCSKMSWVCNKFSWKICETLNKNTDKCSGCGLMVKNEDKKIISRSAGKQWYCSKILLEECGTENDRLDKQCNYCGR</sequence>
<evidence type="ECO:0000256" key="1">
    <source>
        <dbReference type="SAM" id="SignalP"/>
    </source>
</evidence>
<dbReference type="EMBL" id="CAJVQA010003648">
    <property type="protein sequence ID" value="CAG8579844.1"/>
    <property type="molecule type" value="Genomic_DNA"/>
</dbReference>
<proteinExistence type="predicted"/>
<feature type="chain" id="PRO_5040232679" evidence="1">
    <location>
        <begin position="17"/>
        <end position="133"/>
    </location>
</feature>
<protein>
    <submittedName>
        <fullName evidence="2">21710_t:CDS:1</fullName>
    </submittedName>
</protein>